<dbReference type="OrthoDB" id="4833090at2"/>
<dbReference type="RefSeq" id="WP_134837576.1">
    <property type="nucleotide sequence ID" value="NZ_SATR01000094.1"/>
</dbReference>
<dbReference type="GO" id="GO:0016301">
    <property type="term" value="F:kinase activity"/>
    <property type="evidence" value="ECO:0007669"/>
    <property type="project" value="UniProtKB-KW"/>
</dbReference>
<dbReference type="EMBL" id="SATR01000094">
    <property type="protein sequence ID" value="TFH89220.1"/>
    <property type="molecule type" value="Genomic_DNA"/>
</dbReference>
<dbReference type="InterPro" id="IPR011009">
    <property type="entry name" value="Kinase-like_dom_sf"/>
</dbReference>
<keyword evidence="1" id="KW-0808">Transferase</keyword>
<comment type="caution">
    <text evidence="1">The sequence shown here is derived from an EMBL/GenBank/DDBJ whole genome shotgun (WGS) entry which is preliminary data.</text>
</comment>
<organism evidence="1 2">
    <name type="scientific">Vibrio ouci</name>
    <dbReference type="NCBI Taxonomy" id="2499078"/>
    <lineage>
        <taxon>Bacteria</taxon>
        <taxon>Pseudomonadati</taxon>
        <taxon>Pseudomonadota</taxon>
        <taxon>Gammaproteobacteria</taxon>
        <taxon>Vibrionales</taxon>
        <taxon>Vibrionaceae</taxon>
        <taxon>Vibrio</taxon>
    </lineage>
</organism>
<reference evidence="1 2" key="1">
    <citation type="submission" date="2019-01" db="EMBL/GenBank/DDBJ databases">
        <title>Vibrio BEI176 sp. nov, a marine bacterium isolated from China: eastern marignal seas.</title>
        <authorList>
            <person name="Li B."/>
        </authorList>
    </citation>
    <scope>NUCLEOTIDE SEQUENCE [LARGE SCALE GENOMIC DNA]</scope>
    <source>
        <strain evidence="1 2">BEI176</strain>
    </source>
</reference>
<name>A0A4Y8W8F9_9VIBR</name>
<keyword evidence="2" id="KW-1185">Reference proteome</keyword>
<keyword evidence="1" id="KW-0418">Kinase</keyword>
<dbReference type="SUPFAM" id="SSF56112">
    <property type="entry name" value="Protein kinase-like (PK-like)"/>
    <property type="match status" value="1"/>
</dbReference>
<sequence length="258" mass="28654">MSTQDLSKMGAARVSIETVGGINCVRKEGASEVEMHFYQSAAPNLVGVNTPELLKVDGSHLYIEYIPNRISLMDLRAKSDLFSQLAALHCSEYTPTFAVKKHEWTAFATEEAFKVLNLSGAVESSIKRIQSLSAGIFECKDLISGDTNEGNWGTRDNGDLVLFDWERFGQGSPAIDLAPLVSGLGSIAEYREIVTQYVKHNSAFSETELLKDLIIAKCRIVIEVVNILTSRDNPEQEKYINWYRANISKWLASVEDAL</sequence>
<protein>
    <submittedName>
        <fullName evidence="1">Choline kinase</fullName>
    </submittedName>
</protein>
<dbReference type="Gene3D" id="3.90.1200.10">
    <property type="match status" value="1"/>
</dbReference>
<evidence type="ECO:0000313" key="2">
    <source>
        <dbReference type="Proteomes" id="UP000297753"/>
    </source>
</evidence>
<proteinExistence type="predicted"/>
<dbReference type="AlphaFoldDB" id="A0A4Y8W8F9"/>
<dbReference type="Proteomes" id="UP000297753">
    <property type="component" value="Unassembled WGS sequence"/>
</dbReference>
<accession>A0A4Y8W8F9</accession>
<gene>
    <name evidence="1" type="ORF">ELS82_23395</name>
</gene>
<evidence type="ECO:0000313" key="1">
    <source>
        <dbReference type="EMBL" id="TFH89220.1"/>
    </source>
</evidence>